<reference evidence="4" key="1">
    <citation type="submission" date="2022-11" db="UniProtKB">
        <authorList>
            <consortium name="WormBaseParasite"/>
        </authorList>
    </citation>
    <scope>IDENTIFICATION</scope>
</reference>
<dbReference type="AlphaFoldDB" id="A0A915NUP1"/>
<organism evidence="3 4">
    <name type="scientific">Meloidogyne floridensis</name>
    <dbReference type="NCBI Taxonomy" id="298350"/>
    <lineage>
        <taxon>Eukaryota</taxon>
        <taxon>Metazoa</taxon>
        <taxon>Ecdysozoa</taxon>
        <taxon>Nematoda</taxon>
        <taxon>Chromadorea</taxon>
        <taxon>Rhabditida</taxon>
        <taxon>Tylenchina</taxon>
        <taxon>Tylenchomorpha</taxon>
        <taxon>Tylenchoidea</taxon>
        <taxon>Meloidogynidae</taxon>
        <taxon>Meloidogyninae</taxon>
        <taxon>Meloidogyne</taxon>
    </lineage>
</organism>
<dbReference type="Pfam" id="PF00076">
    <property type="entry name" value="RRM_1"/>
    <property type="match status" value="1"/>
</dbReference>
<dbReference type="GO" id="GO:0005654">
    <property type="term" value="C:nucleoplasm"/>
    <property type="evidence" value="ECO:0007669"/>
    <property type="project" value="TreeGrafter"/>
</dbReference>
<evidence type="ECO:0000256" key="1">
    <source>
        <dbReference type="PROSITE-ProRule" id="PRU00176"/>
    </source>
</evidence>
<evidence type="ECO:0000313" key="3">
    <source>
        <dbReference type="Proteomes" id="UP000887560"/>
    </source>
</evidence>
<proteinExistence type="predicted"/>
<protein>
    <submittedName>
        <fullName evidence="4">RRM domain-containing protein</fullName>
    </submittedName>
</protein>
<dbReference type="PANTHER" id="PTHR32343:SF22">
    <property type="entry name" value="LD29830P"/>
    <property type="match status" value="1"/>
</dbReference>
<sequence length="100" mass="11264">MGVRVLNVSNISPAATKEQIQTLFAYIGRIDDFKLYPSDFSLTQTSQQPKFAFVKFEDERSVEVGQHLTNTVFLDRALVCVQGQSSKLPLFIFGSRIFSV</sequence>
<dbReference type="PROSITE" id="PS50102">
    <property type="entry name" value="RRM"/>
    <property type="match status" value="1"/>
</dbReference>
<dbReference type="PANTHER" id="PTHR32343">
    <property type="entry name" value="SERINE/ARGININE-RICH SPLICING FACTOR"/>
    <property type="match status" value="1"/>
</dbReference>
<evidence type="ECO:0000313" key="4">
    <source>
        <dbReference type="WBParaSite" id="scf7180000421799.g7769"/>
    </source>
</evidence>
<dbReference type="InterPro" id="IPR000504">
    <property type="entry name" value="RRM_dom"/>
</dbReference>
<accession>A0A915NUP1</accession>
<feature type="domain" description="RRM" evidence="2">
    <location>
        <begin position="4"/>
        <end position="85"/>
    </location>
</feature>
<dbReference type="FunFam" id="3.30.70.330:FF:000084">
    <property type="entry name" value="Serine/arginine-rich splicing factor 11 isoform 1"/>
    <property type="match status" value="1"/>
</dbReference>
<dbReference type="InterPro" id="IPR012677">
    <property type="entry name" value="Nucleotide-bd_a/b_plait_sf"/>
</dbReference>
<dbReference type="Gene3D" id="3.30.70.330">
    <property type="match status" value="1"/>
</dbReference>
<dbReference type="Proteomes" id="UP000887560">
    <property type="component" value="Unplaced"/>
</dbReference>
<dbReference type="SMART" id="SM00360">
    <property type="entry name" value="RRM"/>
    <property type="match status" value="1"/>
</dbReference>
<name>A0A915NUP1_9BILA</name>
<keyword evidence="1" id="KW-0694">RNA-binding</keyword>
<dbReference type="InterPro" id="IPR035979">
    <property type="entry name" value="RBD_domain_sf"/>
</dbReference>
<dbReference type="GO" id="GO:0003723">
    <property type="term" value="F:RNA binding"/>
    <property type="evidence" value="ECO:0007669"/>
    <property type="project" value="UniProtKB-UniRule"/>
</dbReference>
<evidence type="ECO:0000259" key="2">
    <source>
        <dbReference type="PROSITE" id="PS50102"/>
    </source>
</evidence>
<dbReference type="CDD" id="cd12259">
    <property type="entry name" value="RRM_SRSF11_SREK1"/>
    <property type="match status" value="1"/>
</dbReference>
<keyword evidence="3" id="KW-1185">Reference proteome</keyword>
<dbReference type="SUPFAM" id="SSF54928">
    <property type="entry name" value="RNA-binding domain, RBD"/>
    <property type="match status" value="1"/>
</dbReference>
<dbReference type="WBParaSite" id="scf7180000421799.g7769">
    <property type="protein sequence ID" value="scf7180000421799.g7769"/>
    <property type="gene ID" value="scf7180000421799.g7769"/>
</dbReference>